<protein>
    <submittedName>
        <fullName evidence="1">Uncharacterized protein</fullName>
    </submittedName>
</protein>
<organism evidence="1 2">
    <name type="scientific">Pseudomonas weihenstephanensis</name>
    <dbReference type="NCBI Taxonomy" id="1608994"/>
    <lineage>
        <taxon>Bacteria</taxon>
        <taxon>Pseudomonadati</taxon>
        <taxon>Pseudomonadota</taxon>
        <taxon>Gammaproteobacteria</taxon>
        <taxon>Pseudomonadales</taxon>
        <taxon>Pseudomonadaceae</taxon>
        <taxon>Pseudomonas</taxon>
    </lineage>
</organism>
<sequence length="130" mass="14664">MSASLFEGANLQRILSRSLALYLSLEEKGVESVFVPLTRLSHSKSEQTAMQPSKHITINLIDHMGVILDQRRMSNTTRVVDLEVLRCCGAYKIQVPLNSLNKQDYQYAEWADSNAQTIKHENLRVFGGAQ</sequence>
<dbReference type="STRING" id="1608994.TU86_06680"/>
<evidence type="ECO:0000313" key="2">
    <source>
        <dbReference type="Proteomes" id="UP000036325"/>
    </source>
</evidence>
<evidence type="ECO:0000313" key="1">
    <source>
        <dbReference type="EMBL" id="KMN14971.1"/>
    </source>
</evidence>
<name>A0A0J6LKU8_9PSED</name>
<reference evidence="1 2" key="1">
    <citation type="submission" date="2015-02" db="EMBL/GenBank/DDBJ databases">
        <title>Pseudomonas helleri sp. nov. and Pseudomonas weihenstephanensis sp. nov., isolated from raw cows milk.</title>
        <authorList>
            <person name="von Neubeck M."/>
            <person name="Huptas C."/>
            <person name="Wenning M."/>
            <person name="Scherer S."/>
        </authorList>
    </citation>
    <scope>NUCLEOTIDE SEQUENCE [LARGE SCALE GENOMIC DNA]</scope>
    <source>
        <strain evidence="1 2">DSM 29166</strain>
    </source>
</reference>
<dbReference type="EMBL" id="JYLF01000002">
    <property type="protein sequence ID" value="KMN14971.1"/>
    <property type="molecule type" value="Genomic_DNA"/>
</dbReference>
<dbReference type="PATRIC" id="fig|1608994.3.peg.1937"/>
<dbReference type="Proteomes" id="UP000036325">
    <property type="component" value="Unassembled WGS sequence"/>
</dbReference>
<accession>A0A0J6LKU8</accession>
<proteinExistence type="predicted"/>
<gene>
    <name evidence="1" type="ORF">TU86_06680</name>
</gene>
<comment type="caution">
    <text evidence="1">The sequence shown here is derived from an EMBL/GenBank/DDBJ whole genome shotgun (WGS) entry which is preliminary data.</text>
</comment>
<dbReference type="AlphaFoldDB" id="A0A0J6LKU8"/>